<feature type="transmembrane region" description="Helical" evidence="8">
    <location>
        <begin position="297"/>
        <end position="317"/>
    </location>
</feature>
<dbReference type="Proteomes" id="UP000078486">
    <property type="component" value="Unassembled WGS sequence"/>
</dbReference>
<dbReference type="RefSeq" id="WP_068770631.1">
    <property type="nucleotide sequence ID" value="NZ_CP109796.1"/>
</dbReference>
<protein>
    <submittedName>
        <fullName evidence="9">Magnesium transporter</fullName>
    </submittedName>
</protein>
<sequence length="323" mass="36699">MISTLVYRDNRLSAQNPAVETLAVLRDEPGVMLWVDLIAPSAEEIQQVLAHAFQFHPLAIEDCVSDAPFPKIEPYGDYVHLVMHAVDYTQVDSFMTIELDFFLGKNFLVTYHRQPLRVTETVRERLLRTPSLMVRGPDRFAHTILDLMVEGYKPALEFLREQIEEVAEHVLHHGSADELFPAIVAVRKQLARLRQIVRPQRAVVAELAQGKSKLIRKVILPYLRDLEEELGRIEAQAASWADQLIITFRLFINKSSHEANAGIRVMTAITALTIPSLLIGGWLGMNFENMPEFGIPYGYPITFALTLASTGAILLFMRRKKWL</sequence>
<keyword evidence="5 8" id="KW-0812">Transmembrane</keyword>
<keyword evidence="4" id="KW-1003">Cell membrane</keyword>
<dbReference type="GO" id="GO:0015095">
    <property type="term" value="F:magnesium ion transmembrane transporter activity"/>
    <property type="evidence" value="ECO:0007669"/>
    <property type="project" value="TreeGrafter"/>
</dbReference>
<dbReference type="GO" id="GO:0005886">
    <property type="term" value="C:plasma membrane"/>
    <property type="evidence" value="ECO:0007669"/>
    <property type="project" value="UniProtKB-SubCell"/>
</dbReference>
<dbReference type="Gene3D" id="1.20.58.340">
    <property type="entry name" value="Magnesium transport protein CorA, transmembrane region"/>
    <property type="match status" value="2"/>
</dbReference>
<evidence type="ECO:0000256" key="4">
    <source>
        <dbReference type="ARBA" id="ARBA00022475"/>
    </source>
</evidence>
<dbReference type="Gene3D" id="3.30.460.20">
    <property type="entry name" value="CorA soluble domain-like"/>
    <property type="match status" value="1"/>
</dbReference>
<dbReference type="InterPro" id="IPR045863">
    <property type="entry name" value="CorA_TM1_TM2"/>
</dbReference>
<dbReference type="AlphaFoldDB" id="A0A178IIJ7"/>
<keyword evidence="3" id="KW-0813">Transport</keyword>
<proteinExistence type="inferred from homology"/>
<evidence type="ECO:0000313" key="9">
    <source>
        <dbReference type="EMBL" id="OAM89501.1"/>
    </source>
</evidence>
<evidence type="ECO:0000256" key="7">
    <source>
        <dbReference type="ARBA" id="ARBA00023136"/>
    </source>
</evidence>
<organism evidence="9 10">
    <name type="scientific">Termitidicoccus mucosus</name>
    <dbReference type="NCBI Taxonomy" id="1184151"/>
    <lineage>
        <taxon>Bacteria</taxon>
        <taxon>Pseudomonadati</taxon>
        <taxon>Verrucomicrobiota</taxon>
        <taxon>Opitutia</taxon>
        <taxon>Opitutales</taxon>
        <taxon>Opitutaceae</taxon>
        <taxon>Termitidicoccus</taxon>
    </lineage>
</organism>
<evidence type="ECO:0000256" key="5">
    <source>
        <dbReference type="ARBA" id="ARBA00022692"/>
    </source>
</evidence>
<evidence type="ECO:0000256" key="6">
    <source>
        <dbReference type="ARBA" id="ARBA00022989"/>
    </source>
</evidence>
<dbReference type="GO" id="GO:0000287">
    <property type="term" value="F:magnesium ion binding"/>
    <property type="evidence" value="ECO:0007669"/>
    <property type="project" value="TreeGrafter"/>
</dbReference>
<evidence type="ECO:0000256" key="3">
    <source>
        <dbReference type="ARBA" id="ARBA00022448"/>
    </source>
</evidence>
<keyword evidence="6 8" id="KW-1133">Transmembrane helix</keyword>
<dbReference type="CDD" id="cd12822">
    <property type="entry name" value="TmCorA-like"/>
    <property type="match status" value="1"/>
</dbReference>
<dbReference type="GO" id="GO:0015087">
    <property type="term" value="F:cobalt ion transmembrane transporter activity"/>
    <property type="evidence" value="ECO:0007669"/>
    <property type="project" value="TreeGrafter"/>
</dbReference>
<comment type="caution">
    <text evidence="9">The sequence shown here is derived from an EMBL/GenBank/DDBJ whole genome shotgun (WGS) entry which is preliminary data.</text>
</comment>
<feature type="transmembrane region" description="Helical" evidence="8">
    <location>
        <begin position="263"/>
        <end position="285"/>
    </location>
</feature>
<dbReference type="InterPro" id="IPR002523">
    <property type="entry name" value="MgTranspt_CorA/ZnTranspt_ZntB"/>
</dbReference>
<name>A0A178IIJ7_9BACT</name>
<dbReference type="PANTHER" id="PTHR46494">
    <property type="entry name" value="CORA FAMILY METAL ION TRANSPORTER (EUROFUNG)"/>
    <property type="match status" value="1"/>
</dbReference>
<dbReference type="GO" id="GO:0050897">
    <property type="term" value="F:cobalt ion binding"/>
    <property type="evidence" value="ECO:0007669"/>
    <property type="project" value="TreeGrafter"/>
</dbReference>
<keyword evidence="10" id="KW-1185">Reference proteome</keyword>
<keyword evidence="7 8" id="KW-0472">Membrane</keyword>
<comment type="similarity">
    <text evidence="2">Belongs to the CorA metal ion transporter (MIT) (TC 1.A.35) family.</text>
</comment>
<accession>A0A178IIJ7</accession>
<reference evidence="9 10" key="1">
    <citation type="submission" date="2016-01" db="EMBL/GenBank/DDBJ databases">
        <title>High potential of lignocellulose degradation of a new Verrucomicrobia species.</title>
        <authorList>
            <person name="Wang Y."/>
            <person name="Shi Y."/>
            <person name="Qiu Z."/>
            <person name="Liu S."/>
            <person name="Yang H."/>
        </authorList>
    </citation>
    <scope>NUCLEOTIDE SEQUENCE [LARGE SCALE GENOMIC DNA]</scope>
    <source>
        <strain evidence="9 10">TSB47</strain>
    </source>
</reference>
<dbReference type="PANTHER" id="PTHR46494:SF1">
    <property type="entry name" value="CORA FAMILY METAL ION TRANSPORTER (EUROFUNG)"/>
    <property type="match status" value="1"/>
</dbReference>
<dbReference type="SUPFAM" id="SSF143865">
    <property type="entry name" value="CorA soluble domain-like"/>
    <property type="match status" value="1"/>
</dbReference>
<evidence type="ECO:0000313" key="10">
    <source>
        <dbReference type="Proteomes" id="UP000078486"/>
    </source>
</evidence>
<dbReference type="Pfam" id="PF01544">
    <property type="entry name" value="CorA"/>
    <property type="match status" value="1"/>
</dbReference>
<gene>
    <name evidence="9" type="ORF">AW736_12975</name>
</gene>
<dbReference type="SUPFAM" id="SSF144083">
    <property type="entry name" value="Magnesium transport protein CorA, transmembrane region"/>
    <property type="match status" value="1"/>
</dbReference>
<dbReference type="InterPro" id="IPR045861">
    <property type="entry name" value="CorA_cytoplasmic_dom"/>
</dbReference>
<evidence type="ECO:0000256" key="2">
    <source>
        <dbReference type="ARBA" id="ARBA00009765"/>
    </source>
</evidence>
<dbReference type="OrthoDB" id="9803416at2"/>
<dbReference type="EMBL" id="LRRQ01000091">
    <property type="protein sequence ID" value="OAM89501.1"/>
    <property type="molecule type" value="Genomic_DNA"/>
</dbReference>
<evidence type="ECO:0000256" key="1">
    <source>
        <dbReference type="ARBA" id="ARBA00004651"/>
    </source>
</evidence>
<comment type="subcellular location">
    <subcellularLocation>
        <location evidence="1">Cell membrane</location>
        <topology evidence="1">Multi-pass membrane protein</topology>
    </subcellularLocation>
</comment>
<evidence type="ECO:0000256" key="8">
    <source>
        <dbReference type="SAM" id="Phobius"/>
    </source>
</evidence>